<evidence type="ECO:0000256" key="9">
    <source>
        <dbReference type="PIRSR" id="PIRSR500134-2"/>
    </source>
</evidence>
<evidence type="ECO:0000313" key="12">
    <source>
        <dbReference type="EMBL" id="GER68705.1"/>
    </source>
</evidence>
<feature type="binding site" evidence="9">
    <location>
        <begin position="152"/>
        <end position="155"/>
    </location>
    <ligand>
        <name>substrate</name>
    </ligand>
</feature>
<dbReference type="PIRSF" id="PIRSF000124">
    <property type="entry name" value="UDPglc_GDPman_dh"/>
    <property type="match status" value="1"/>
</dbReference>
<comment type="catalytic activity">
    <reaction evidence="6 7">
        <text>UDP-alpha-D-glucose + 2 NAD(+) + H2O = UDP-alpha-D-glucuronate + 2 NADH + 3 H(+)</text>
        <dbReference type="Rhea" id="RHEA:23596"/>
        <dbReference type="ChEBI" id="CHEBI:15377"/>
        <dbReference type="ChEBI" id="CHEBI:15378"/>
        <dbReference type="ChEBI" id="CHEBI:57540"/>
        <dbReference type="ChEBI" id="CHEBI:57945"/>
        <dbReference type="ChEBI" id="CHEBI:58052"/>
        <dbReference type="ChEBI" id="CHEBI:58885"/>
        <dbReference type="EC" id="1.1.1.22"/>
    </reaction>
</comment>
<name>A0A5J4JDR8_9BACI</name>
<dbReference type="InterPro" id="IPR014026">
    <property type="entry name" value="UDP-Glc/GDP-Man_DH_dimer"/>
</dbReference>
<dbReference type="Gene3D" id="3.40.50.720">
    <property type="entry name" value="NAD(P)-binding Rossmann-like Domain"/>
    <property type="match status" value="2"/>
</dbReference>
<dbReference type="SUPFAM" id="SSF51735">
    <property type="entry name" value="NAD(P)-binding Rossmann-fold domains"/>
    <property type="match status" value="1"/>
</dbReference>
<dbReference type="EC" id="1.1.1.22" evidence="3 7"/>
<dbReference type="InterPro" id="IPR008927">
    <property type="entry name" value="6-PGluconate_DH-like_C_sf"/>
</dbReference>
<dbReference type="NCBIfam" id="TIGR03026">
    <property type="entry name" value="NDP-sugDHase"/>
    <property type="match status" value="1"/>
</dbReference>
<keyword evidence="4 7" id="KW-0560">Oxidoreductase</keyword>
<evidence type="ECO:0000313" key="13">
    <source>
        <dbReference type="Proteomes" id="UP000391919"/>
    </source>
</evidence>
<feature type="binding site" evidence="10">
    <location>
        <position position="263"/>
    </location>
    <ligand>
        <name>NAD(+)</name>
        <dbReference type="ChEBI" id="CHEBI:57540"/>
    </ligand>
</feature>
<feature type="binding site" evidence="9">
    <location>
        <position position="204"/>
    </location>
    <ligand>
        <name>substrate</name>
    </ligand>
</feature>
<feature type="binding site" evidence="9">
    <location>
        <position position="320"/>
    </location>
    <ligand>
        <name>substrate</name>
    </ligand>
</feature>
<comment type="similarity">
    <text evidence="2 7">Belongs to the UDP-glucose/GDP-mannose dehydrogenase family.</text>
</comment>
<dbReference type="AlphaFoldDB" id="A0A5J4JDR8"/>
<keyword evidence="5 7" id="KW-0520">NAD</keyword>
<dbReference type="SUPFAM" id="SSF48179">
    <property type="entry name" value="6-phosphogluconate dehydrogenase C-terminal domain-like"/>
    <property type="match status" value="1"/>
</dbReference>
<dbReference type="PIRSF" id="PIRSF500134">
    <property type="entry name" value="UDPglc_DH_bac"/>
    <property type="match status" value="1"/>
</dbReference>
<dbReference type="UniPathway" id="UPA00038">
    <property type="reaction ID" value="UER00491"/>
</dbReference>
<feature type="binding site" evidence="10">
    <location>
        <position position="327"/>
    </location>
    <ligand>
        <name>NAD(+)</name>
        <dbReference type="ChEBI" id="CHEBI:57540"/>
    </ligand>
</feature>
<organism evidence="12 13">
    <name type="scientific">Weizmannia acidilactici</name>
    <dbReference type="NCBI Taxonomy" id="2607726"/>
    <lineage>
        <taxon>Bacteria</taxon>
        <taxon>Bacillati</taxon>
        <taxon>Bacillota</taxon>
        <taxon>Bacilli</taxon>
        <taxon>Bacillales</taxon>
        <taxon>Bacillaceae</taxon>
        <taxon>Heyndrickxia</taxon>
    </lineage>
</organism>
<dbReference type="InterPro" id="IPR017476">
    <property type="entry name" value="UDP-Glc/GDP-Man"/>
</dbReference>
<protein>
    <recommendedName>
        <fullName evidence="3 7">UDP-glucose 6-dehydrogenase</fullName>
        <ecNumber evidence="3 7">1.1.1.22</ecNumber>
    </recommendedName>
</protein>
<dbReference type="GO" id="GO:0051287">
    <property type="term" value="F:NAD binding"/>
    <property type="evidence" value="ECO:0007669"/>
    <property type="project" value="InterPro"/>
</dbReference>
<evidence type="ECO:0000256" key="1">
    <source>
        <dbReference type="ARBA" id="ARBA00004701"/>
    </source>
</evidence>
<evidence type="ECO:0000256" key="10">
    <source>
        <dbReference type="PIRSR" id="PIRSR500134-3"/>
    </source>
</evidence>
<dbReference type="InterPro" id="IPR036291">
    <property type="entry name" value="NAD(P)-bd_dom_sf"/>
</dbReference>
<feature type="domain" description="UDP-glucose/GDP-mannose dehydrogenase C-terminal" evidence="11">
    <location>
        <begin position="313"/>
        <end position="415"/>
    </location>
</feature>
<dbReference type="RefSeq" id="WP_151697829.1">
    <property type="nucleotide sequence ID" value="NZ_BKZP01000019.1"/>
</dbReference>
<feature type="binding site" evidence="9">
    <location>
        <position position="257"/>
    </location>
    <ligand>
        <name>substrate</name>
    </ligand>
</feature>
<evidence type="ECO:0000256" key="8">
    <source>
        <dbReference type="PIRSR" id="PIRSR500134-1"/>
    </source>
</evidence>
<dbReference type="InterPro" id="IPR001732">
    <property type="entry name" value="UDP-Glc/GDP-Man_DH_N"/>
</dbReference>
<evidence type="ECO:0000256" key="7">
    <source>
        <dbReference type="PIRNR" id="PIRNR000124"/>
    </source>
</evidence>
<dbReference type="PANTHER" id="PTHR43750">
    <property type="entry name" value="UDP-GLUCOSE 6-DEHYDROGENASE TUAD"/>
    <property type="match status" value="1"/>
</dbReference>
<dbReference type="SUPFAM" id="SSF52413">
    <property type="entry name" value="UDP-glucose/GDP-mannose dehydrogenase C-terminal domain"/>
    <property type="match status" value="1"/>
</dbReference>
<dbReference type="PANTHER" id="PTHR43750:SF3">
    <property type="entry name" value="UDP-GLUCOSE 6-DEHYDROGENASE TUAD"/>
    <property type="match status" value="1"/>
</dbReference>
<accession>A0A5J4JDR8</accession>
<dbReference type="GO" id="GO:0000271">
    <property type="term" value="P:polysaccharide biosynthetic process"/>
    <property type="evidence" value="ECO:0007669"/>
    <property type="project" value="InterPro"/>
</dbReference>
<dbReference type="EMBL" id="BKZQ01000001">
    <property type="protein sequence ID" value="GER68705.1"/>
    <property type="molecule type" value="Genomic_DNA"/>
</dbReference>
<evidence type="ECO:0000256" key="5">
    <source>
        <dbReference type="ARBA" id="ARBA00023027"/>
    </source>
</evidence>
<evidence type="ECO:0000256" key="4">
    <source>
        <dbReference type="ARBA" id="ARBA00023002"/>
    </source>
</evidence>
<dbReference type="InterPro" id="IPR028357">
    <property type="entry name" value="UDPglc_DH_bac"/>
</dbReference>
<feature type="binding site" evidence="10">
    <location>
        <position position="30"/>
    </location>
    <ligand>
        <name>NAD(+)</name>
        <dbReference type="ChEBI" id="CHEBI:57540"/>
    </ligand>
</feature>
<sequence>MKIAVIGTGYVGLVTGTCFAETGNRVICCDIDEEKIEGLNLGRMPIYEPGLETLVDKNTKQGRLRFTTNIKEAVRASDVIFIAVGTPMSRTGNADLSFVKEAAETIGKHLNGYKIIVNKSTVPVGTGRLVASIVRHHAKGNVAFDVVSNPEFLREGEAVRDTMQMERAVIGTDSSRAFEIMEEIHRPFRTKIIHTSIETAEMIKYAANAFLATKLSFINDIALICERVGADVDQVSEGIGADSRIGKSFLQAGIGYGGSCFPKDTAALHYLAKINGFDFKMLEAAIETNFRQREDFVAKIEKTLGSLEGKVISVLGLSFKPNTNDVRYAPSLDVIPMLREKGAMVKAFDPAAISRAKRQLGYQCSYTDDIYEAIQNTDACAILTDWDEVKSLDLNKVKNLLKEPVIIDGRNVFDLDVMAQLGFTYVSIGRPAVTGRVEMKSSRGGNANG</sequence>
<dbReference type="NCBIfam" id="NF047673">
    <property type="entry name" value="TeichurnBiosyTuaD"/>
    <property type="match status" value="1"/>
</dbReference>
<evidence type="ECO:0000256" key="3">
    <source>
        <dbReference type="ARBA" id="ARBA00012954"/>
    </source>
</evidence>
<feature type="binding site" evidence="10">
    <location>
        <position position="35"/>
    </location>
    <ligand>
        <name>NAD(+)</name>
        <dbReference type="ChEBI" id="CHEBI:57540"/>
    </ligand>
</feature>
<feature type="binding site" evidence="10">
    <location>
        <position position="86"/>
    </location>
    <ligand>
        <name>NAD(+)</name>
        <dbReference type="ChEBI" id="CHEBI:57540"/>
    </ligand>
</feature>
<proteinExistence type="inferred from homology"/>
<reference evidence="12 13" key="1">
    <citation type="submission" date="2019-09" db="EMBL/GenBank/DDBJ databases">
        <title>Draft genome sequence of Bacillus sp. JC-7.</title>
        <authorList>
            <person name="Tanaka N."/>
            <person name="Shiwa Y."/>
            <person name="Fujita N."/>
            <person name="Tanasupawat S."/>
        </authorList>
    </citation>
    <scope>NUCLEOTIDE SEQUENCE [LARGE SCALE GENOMIC DNA]</scope>
    <source>
        <strain evidence="12 13">JC-7</strain>
    </source>
</reference>
<evidence type="ECO:0000256" key="6">
    <source>
        <dbReference type="ARBA" id="ARBA00047473"/>
    </source>
</evidence>
<evidence type="ECO:0000259" key="11">
    <source>
        <dbReference type="SMART" id="SM00984"/>
    </source>
</evidence>
<feature type="active site" description="Nucleophile" evidence="8">
    <location>
        <position position="260"/>
    </location>
</feature>
<comment type="caution">
    <text evidence="12">The sequence shown here is derived from an EMBL/GenBank/DDBJ whole genome shotgun (WGS) entry which is preliminary data.</text>
</comment>
<dbReference type="InterPro" id="IPR036220">
    <property type="entry name" value="UDP-Glc/GDP-Man_DH_C_sf"/>
</dbReference>
<dbReference type="SMART" id="SM00984">
    <property type="entry name" value="UDPG_MGDP_dh_C"/>
    <property type="match status" value="1"/>
</dbReference>
<dbReference type="GO" id="GO:0006065">
    <property type="term" value="P:UDP-glucuronate biosynthetic process"/>
    <property type="evidence" value="ECO:0007669"/>
    <property type="project" value="UniProtKB-UniPathway"/>
</dbReference>
<dbReference type="GO" id="GO:0003979">
    <property type="term" value="F:UDP-glucose 6-dehydrogenase activity"/>
    <property type="evidence" value="ECO:0007669"/>
    <property type="project" value="UniProtKB-EC"/>
</dbReference>
<dbReference type="InterPro" id="IPR014027">
    <property type="entry name" value="UDP-Glc/GDP-Man_DH_C"/>
</dbReference>
<feature type="binding site" evidence="9">
    <location>
        <begin position="249"/>
        <end position="253"/>
    </location>
    <ligand>
        <name>substrate</name>
    </ligand>
</feature>
<dbReference type="Proteomes" id="UP000391919">
    <property type="component" value="Unassembled WGS sequence"/>
</dbReference>
<feature type="binding site" evidence="10">
    <location>
        <position position="121"/>
    </location>
    <ligand>
        <name>NAD(+)</name>
        <dbReference type="ChEBI" id="CHEBI:57540"/>
    </ligand>
</feature>
<feature type="binding site" evidence="10">
    <location>
        <position position="155"/>
    </location>
    <ligand>
        <name>NAD(+)</name>
        <dbReference type="ChEBI" id="CHEBI:57540"/>
    </ligand>
</feature>
<comment type="pathway">
    <text evidence="1">Nucleotide-sugar biosynthesis; UDP-alpha-D-glucuronate biosynthesis; UDP-alpha-D-glucuronate from UDP-alpha-D-glucose: step 1/1.</text>
</comment>
<dbReference type="Gene3D" id="1.20.5.100">
    <property type="entry name" value="Cytochrome c1, transmembrane anchor, C-terminal"/>
    <property type="match status" value="1"/>
</dbReference>
<dbReference type="Pfam" id="PF00984">
    <property type="entry name" value="UDPG_MGDP_dh"/>
    <property type="match status" value="1"/>
</dbReference>
<evidence type="ECO:0000256" key="2">
    <source>
        <dbReference type="ARBA" id="ARBA00006601"/>
    </source>
</evidence>
<gene>
    <name evidence="12" type="primary">tuaD</name>
    <name evidence="12" type="ORF">BpJC7_00080</name>
</gene>
<keyword evidence="13" id="KW-1185">Reference proteome</keyword>
<dbReference type="Pfam" id="PF03721">
    <property type="entry name" value="UDPG_MGDP_dh_N"/>
    <property type="match status" value="1"/>
</dbReference>
<dbReference type="Pfam" id="PF03720">
    <property type="entry name" value="UDPG_MGDP_dh_C"/>
    <property type="match status" value="1"/>
</dbReference>